<gene>
    <name evidence="3" type="ORF">ACFP1K_32105</name>
</gene>
<proteinExistence type="predicted"/>
<organism evidence="3 4">
    <name type="scientific">Sphaerisporangium aureirubrum</name>
    <dbReference type="NCBI Taxonomy" id="1544736"/>
    <lineage>
        <taxon>Bacteria</taxon>
        <taxon>Bacillati</taxon>
        <taxon>Actinomycetota</taxon>
        <taxon>Actinomycetes</taxon>
        <taxon>Streptosporangiales</taxon>
        <taxon>Streptosporangiaceae</taxon>
        <taxon>Sphaerisporangium</taxon>
    </lineage>
</organism>
<dbReference type="SUPFAM" id="SSF81653">
    <property type="entry name" value="Calcium ATPase, transduction domain A"/>
    <property type="match status" value="1"/>
</dbReference>
<dbReference type="EMBL" id="JBHSRF010000070">
    <property type="protein sequence ID" value="MFC6085848.1"/>
    <property type="molecule type" value="Genomic_DNA"/>
</dbReference>
<dbReference type="RefSeq" id="WP_380760418.1">
    <property type="nucleotide sequence ID" value="NZ_JBHSRF010000070.1"/>
</dbReference>
<dbReference type="Pfam" id="PF00122">
    <property type="entry name" value="E1-E2_ATPase"/>
    <property type="match status" value="1"/>
</dbReference>
<dbReference type="Proteomes" id="UP001596137">
    <property type="component" value="Unassembled WGS sequence"/>
</dbReference>
<dbReference type="InterPro" id="IPR059000">
    <property type="entry name" value="ATPase_P-type_domA"/>
</dbReference>
<protein>
    <recommendedName>
        <fullName evidence="2">P-type ATPase A domain-containing protein</fullName>
    </recommendedName>
</protein>
<feature type="domain" description="P-type ATPase A" evidence="2">
    <location>
        <begin position="4"/>
        <end position="48"/>
    </location>
</feature>
<evidence type="ECO:0000256" key="1">
    <source>
        <dbReference type="ARBA" id="ARBA00004141"/>
    </source>
</evidence>
<comment type="caution">
    <text evidence="3">The sequence shown here is derived from an EMBL/GenBank/DDBJ whole genome shotgun (WGS) entry which is preliminary data.</text>
</comment>
<comment type="subcellular location">
    <subcellularLocation>
        <location evidence="1">Membrane</location>
        <topology evidence="1">Multi-pass membrane protein</topology>
    </subcellularLocation>
</comment>
<name>A0ABW1NSK9_9ACTN</name>
<dbReference type="InterPro" id="IPR008250">
    <property type="entry name" value="ATPase_P-typ_transduc_dom_A_sf"/>
</dbReference>
<accession>A0ABW1NSK9</accession>
<dbReference type="Gene3D" id="2.70.150.10">
    <property type="entry name" value="Calcium-transporting ATPase, cytoplasmic transduction domain A"/>
    <property type="match status" value="1"/>
</dbReference>
<evidence type="ECO:0000313" key="4">
    <source>
        <dbReference type="Proteomes" id="UP001596137"/>
    </source>
</evidence>
<reference evidence="4" key="1">
    <citation type="journal article" date="2019" name="Int. J. Syst. Evol. Microbiol.">
        <title>The Global Catalogue of Microorganisms (GCM) 10K type strain sequencing project: providing services to taxonomists for standard genome sequencing and annotation.</title>
        <authorList>
            <consortium name="The Broad Institute Genomics Platform"/>
            <consortium name="The Broad Institute Genome Sequencing Center for Infectious Disease"/>
            <person name="Wu L."/>
            <person name="Ma J."/>
        </authorList>
    </citation>
    <scope>NUCLEOTIDE SEQUENCE [LARGE SCALE GENOMIC DNA]</scope>
    <source>
        <strain evidence="4">JCM 30346</strain>
    </source>
</reference>
<evidence type="ECO:0000313" key="3">
    <source>
        <dbReference type="EMBL" id="MFC6085848.1"/>
    </source>
</evidence>
<sequence length="82" mass="9082">MYERAPRTARRYQDGTPQVVDVALVRRGDRLLVAAGELVPTDGVVERDAAWSTRAWRSTCWPRMPPGYCAACAGPASNEWSC</sequence>
<evidence type="ECO:0000259" key="2">
    <source>
        <dbReference type="Pfam" id="PF00122"/>
    </source>
</evidence>
<keyword evidence="4" id="KW-1185">Reference proteome</keyword>